<feature type="region of interest" description="Disordered" evidence="8">
    <location>
        <begin position="216"/>
        <end position="241"/>
    </location>
</feature>
<dbReference type="SUPFAM" id="SSF48340">
    <property type="entry name" value="Interferon-induced guanylate-binding protein 1 (GBP1), C-terminal domain"/>
    <property type="match status" value="1"/>
</dbReference>
<keyword evidence="10" id="KW-1185">Reference proteome</keyword>
<dbReference type="InterPro" id="IPR015894">
    <property type="entry name" value="Guanylate-bd_N"/>
</dbReference>
<dbReference type="InterPro" id="IPR037684">
    <property type="entry name" value="GBP_C"/>
</dbReference>
<dbReference type="Pfam" id="PF02263">
    <property type="entry name" value="GBP"/>
    <property type="match status" value="2"/>
</dbReference>
<keyword evidence="5" id="KW-0342">GTP-binding</keyword>
<proteinExistence type="inferred from homology"/>
<dbReference type="Proteomes" id="UP000694871">
    <property type="component" value="Unplaced"/>
</dbReference>
<evidence type="ECO:0000256" key="1">
    <source>
        <dbReference type="ARBA" id="ARBA00022588"/>
    </source>
</evidence>
<evidence type="ECO:0000256" key="3">
    <source>
        <dbReference type="ARBA" id="ARBA00022801"/>
    </source>
</evidence>
<dbReference type="Gene3D" id="3.40.50.300">
    <property type="entry name" value="P-loop containing nucleotide triphosphate hydrolases"/>
    <property type="match status" value="1"/>
</dbReference>
<keyword evidence="7" id="KW-0175">Coiled coil</keyword>
<accession>A0ABM1JTT7</accession>
<keyword evidence="4" id="KW-0391">Immunity</keyword>
<dbReference type="PANTHER" id="PTHR10751">
    <property type="entry name" value="GUANYLATE BINDING PROTEIN"/>
    <property type="match status" value="1"/>
</dbReference>
<evidence type="ECO:0000256" key="7">
    <source>
        <dbReference type="SAM" id="Coils"/>
    </source>
</evidence>
<organism evidence="10 11">
    <name type="scientific">Gekko japonicus</name>
    <name type="common">Schlegel's Japanese gecko</name>
    <dbReference type="NCBI Taxonomy" id="146911"/>
    <lineage>
        <taxon>Eukaryota</taxon>
        <taxon>Metazoa</taxon>
        <taxon>Chordata</taxon>
        <taxon>Craniata</taxon>
        <taxon>Vertebrata</taxon>
        <taxon>Euteleostomi</taxon>
        <taxon>Lepidosauria</taxon>
        <taxon>Squamata</taxon>
        <taxon>Bifurcata</taxon>
        <taxon>Gekkota</taxon>
        <taxon>Gekkonidae</taxon>
        <taxon>Gekkoninae</taxon>
        <taxon>Gekko</taxon>
    </lineage>
</organism>
<feature type="domain" description="GB1/RHD3-type G" evidence="9">
    <location>
        <begin position="35"/>
        <end position="308"/>
    </location>
</feature>
<keyword evidence="1" id="KW-0399">Innate immunity</keyword>
<dbReference type="InterPro" id="IPR030386">
    <property type="entry name" value="G_GB1_RHD3_dom"/>
</dbReference>
<dbReference type="InterPro" id="IPR027417">
    <property type="entry name" value="P-loop_NTPase"/>
</dbReference>
<evidence type="ECO:0000313" key="11">
    <source>
        <dbReference type="RefSeq" id="XP_015264874.1"/>
    </source>
</evidence>
<evidence type="ECO:0000313" key="10">
    <source>
        <dbReference type="Proteomes" id="UP000694871"/>
    </source>
</evidence>
<comment type="similarity">
    <text evidence="6">Belongs to the TRAFAC class dynamin-like GTPase superfamily. GB1/RHD3 GTPase family.</text>
</comment>
<dbReference type="SUPFAM" id="SSF52540">
    <property type="entry name" value="P-loop containing nucleoside triphosphate hydrolases"/>
    <property type="match status" value="1"/>
</dbReference>
<name>A0ABM1JTT7_GEKJA</name>
<keyword evidence="3" id="KW-0378">Hydrolase</keyword>
<dbReference type="Gene3D" id="1.20.1000.10">
    <property type="entry name" value="Guanylate-binding protein, C-terminal domain"/>
    <property type="match status" value="1"/>
</dbReference>
<evidence type="ECO:0000259" key="9">
    <source>
        <dbReference type="PROSITE" id="PS51715"/>
    </source>
</evidence>
<keyword evidence="2" id="KW-0547">Nucleotide-binding</keyword>
<gene>
    <name evidence="11" type="primary">LOC107108864</name>
</gene>
<feature type="coiled-coil region" evidence="7">
    <location>
        <begin position="505"/>
        <end position="582"/>
    </location>
</feature>
<dbReference type="GeneID" id="107108864"/>
<evidence type="ECO:0000256" key="8">
    <source>
        <dbReference type="SAM" id="MobiDB-lite"/>
    </source>
</evidence>
<dbReference type="InterPro" id="IPR003191">
    <property type="entry name" value="Guanylate-bd/ATL_C"/>
</dbReference>
<evidence type="ECO:0000256" key="2">
    <source>
        <dbReference type="ARBA" id="ARBA00022741"/>
    </source>
</evidence>
<evidence type="ECO:0000256" key="5">
    <source>
        <dbReference type="ARBA" id="ARBA00023134"/>
    </source>
</evidence>
<reference evidence="11" key="1">
    <citation type="submission" date="2025-08" db="UniProtKB">
        <authorList>
            <consortium name="RefSeq"/>
        </authorList>
    </citation>
    <scope>IDENTIFICATION</scope>
</reference>
<evidence type="ECO:0000256" key="6">
    <source>
        <dbReference type="PROSITE-ProRule" id="PRU01052"/>
    </source>
</evidence>
<dbReference type="RefSeq" id="XP_015264874.1">
    <property type="nucleotide sequence ID" value="XM_015409388.1"/>
</dbReference>
<dbReference type="Pfam" id="PF02841">
    <property type="entry name" value="GBP_C"/>
    <property type="match status" value="1"/>
</dbReference>
<dbReference type="PROSITE" id="PS51715">
    <property type="entry name" value="G_GB1_RHD3"/>
    <property type="match status" value="1"/>
</dbReference>
<sequence>MASRIHMPAPMCLIENKGKNLTVCPEALQVLSKINQPVAVVAIAGLYRTGKSYLMNRLAGENKGFLLGPTVQATTKGIWMWCVPYPGRPDQTLVLLDTEGLGDAKKGDTQNDSWIFALAVLLSSTLVYNSMGTIDQHAMDQLHYVTELTNCIKSKSSPRGSPEENSEVLEDSADYVRFFPSFIWAMRDFTLQLELNGQPCTEDEYLEDVLKLKKGPEDKVASEPTDNFESEESSASCPVPPYPHDIQQYNLPRECIRLFFPTRKCFIFDRPTNRKNLHWLEDMEESELESDFVEQAERFCNHIYETSKAKTVPGGNIVTGSMLAKLVETYVGTIRSGGVPCAESAVEALARAENTAALNEATARYVKLMEQKVKLPTESIQELLERHAECETEAHEVFMARAFKKDIQQFLSELVKTLHQKKEEYCRKNELESSELCKSVLRPLCEELEKGISQRSYLQSGGYQRFLDDLNKIKEQYHQKNGKGIMAEKVLQQFLKEKDTMGRYILQSDEALKNAEKELADAAAKAKEAEREKEVQKQEQAVLREKLSDQRRSFEASICQLKDKMEKDREELLKENEKMLDSKLREQTKFLEEKHQHFSARLQTEIDHLMQENQCSKGSSWIFQTVLAFIKILIPIFPEWVQFISLVLKS</sequence>
<dbReference type="InterPro" id="IPR036543">
    <property type="entry name" value="Guanylate-bd_C_sf"/>
</dbReference>
<protein>
    <submittedName>
        <fullName evidence="11">Guanylate-binding protein 1-like isoform X1</fullName>
    </submittedName>
</protein>
<dbReference type="CDD" id="cd16269">
    <property type="entry name" value="GBP_C"/>
    <property type="match status" value="1"/>
</dbReference>
<dbReference type="CDD" id="cd01851">
    <property type="entry name" value="GBP"/>
    <property type="match status" value="1"/>
</dbReference>
<evidence type="ECO:0000256" key="4">
    <source>
        <dbReference type="ARBA" id="ARBA00022859"/>
    </source>
</evidence>